<dbReference type="PANTHER" id="PTHR11241">
    <property type="entry name" value="DEOXYURIDINE 5'-TRIPHOSPHATE NUCLEOTIDOHYDROLASE"/>
    <property type="match status" value="1"/>
</dbReference>
<comment type="function">
    <text evidence="5">Involved in nucleotide metabolism via production of dUMP, the immediate precursor of thymidine nucleotides, and decreases the intracellular concentration of dUTP so that uracil cannot be incorporated into DNA.</text>
</comment>
<evidence type="ECO:0000256" key="2">
    <source>
        <dbReference type="ARBA" id="ARBA00006581"/>
    </source>
</evidence>
<evidence type="ECO:0000256" key="3">
    <source>
        <dbReference type="ARBA" id="ARBA00022801"/>
    </source>
</evidence>
<feature type="domain" description="dUTPase-like" evidence="7">
    <location>
        <begin position="74"/>
        <end position="157"/>
    </location>
</feature>
<dbReference type="InterPro" id="IPR029054">
    <property type="entry name" value="dUTPase-like"/>
</dbReference>
<keyword evidence="5" id="KW-0479">Metal-binding</keyword>
<evidence type="ECO:0000313" key="9">
    <source>
        <dbReference type="Proteomes" id="UP000734854"/>
    </source>
</evidence>
<comment type="pathway">
    <text evidence="1 5">Pyrimidine metabolism; dUMP biosynthesis; dUMP from dCTP (dUTP route): step 2/2.</text>
</comment>
<keyword evidence="5" id="KW-0460">Magnesium</keyword>
<evidence type="ECO:0000256" key="1">
    <source>
        <dbReference type="ARBA" id="ARBA00005142"/>
    </source>
</evidence>
<evidence type="ECO:0000256" key="5">
    <source>
        <dbReference type="RuleBase" id="RU367024"/>
    </source>
</evidence>
<dbReference type="PANTHER" id="PTHR11241:SF0">
    <property type="entry name" value="DEOXYURIDINE 5'-TRIPHOSPHATE NUCLEOTIDOHYDROLASE"/>
    <property type="match status" value="1"/>
</dbReference>
<keyword evidence="9" id="KW-1185">Reference proteome</keyword>
<feature type="compositionally biased region" description="Basic and acidic residues" evidence="6">
    <location>
        <begin position="35"/>
        <end position="46"/>
    </location>
</feature>
<evidence type="ECO:0000256" key="6">
    <source>
        <dbReference type="SAM" id="MobiDB-lite"/>
    </source>
</evidence>
<dbReference type="Gene3D" id="2.70.40.10">
    <property type="match status" value="1"/>
</dbReference>
<dbReference type="Pfam" id="PF00692">
    <property type="entry name" value="dUTPase"/>
    <property type="match status" value="1"/>
</dbReference>
<accession>A0A8J5HNI5</accession>
<comment type="similarity">
    <text evidence="2 5">Belongs to the dUTPase family.</text>
</comment>
<dbReference type="UniPathway" id="UPA00610">
    <property type="reaction ID" value="UER00666"/>
</dbReference>
<evidence type="ECO:0000259" key="7">
    <source>
        <dbReference type="Pfam" id="PF00692"/>
    </source>
</evidence>
<sequence>MTVGRWRGDGRAVVVECWRTADPFGGVMAKEGEVAYRPSQREKPSEGEEDAPARFGIGEEDRVRDLGLEKKIVSRDRELLSTDLAMIILEGCYGRITPISGISWEKGIIICAGVIDCEYQGDVKILVFNMTFEPLTLQKGEAVAQIILERIITPEGNTIHMGTPEWDDLISKLLPVHQTVREANHLYTLTDENEWLNPFFMEAGGGNFNFNSDSDSFITADSDWDNDEEQILSPIYDETLANNLDMDYPIIKTKMDNCSIQLIDRDAVFNVTGLEYFTKSMKLDEHGLSYAIVSIMGSQSSVRALHSFVIMIEVLDGTLEGIRLSKRQEETSGGHLMHYGRSIE</sequence>
<comment type="cofactor">
    <cofactor evidence="5">
        <name>Mg(2+)</name>
        <dbReference type="ChEBI" id="CHEBI:18420"/>
    </cofactor>
</comment>
<dbReference type="GO" id="GO:0004170">
    <property type="term" value="F:dUTP diphosphatase activity"/>
    <property type="evidence" value="ECO:0007669"/>
    <property type="project" value="UniProtKB-UniRule"/>
</dbReference>
<dbReference type="GO" id="GO:0046081">
    <property type="term" value="P:dUTP catabolic process"/>
    <property type="evidence" value="ECO:0007669"/>
    <property type="project" value="UniProtKB-UniRule"/>
</dbReference>
<name>A0A8J5HNI5_ZINOF</name>
<dbReference type="InterPro" id="IPR033704">
    <property type="entry name" value="dUTPase_trimeric"/>
</dbReference>
<comment type="caution">
    <text evidence="8">The sequence shown here is derived from an EMBL/GenBank/DDBJ whole genome shotgun (WGS) entry which is preliminary data.</text>
</comment>
<organism evidence="8 9">
    <name type="scientific">Zingiber officinale</name>
    <name type="common">Ginger</name>
    <name type="synonym">Amomum zingiber</name>
    <dbReference type="NCBI Taxonomy" id="94328"/>
    <lineage>
        <taxon>Eukaryota</taxon>
        <taxon>Viridiplantae</taxon>
        <taxon>Streptophyta</taxon>
        <taxon>Embryophyta</taxon>
        <taxon>Tracheophyta</taxon>
        <taxon>Spermatophyta</taxon>
        <taxon>Magnoliopsida</taxon>
        <taxon>Liliopsida</taxon>
        <taxon>Zingiberales</taxon>
        <taxon>Zingiberaceae</taxon>
        <taxon>Zingiber</taxon>
    </lineage>
</organism>
<protein>
    <recommendedName>
        <fullName evidence="5">Deoxyuridine 5'-triphosphate nucleotidohydrolase</fullName>
        <shortName evidence="5">dUTPase</shortName>
        <ecNumber evidence="5">3.6.1.23</ecNumber>
    </recommendedName>
    <alternativeName>
        <fullName evidence="5">dUTP pyrophosphatase</fullName>
    </alternativeName>
</protein>
<dbReference type="CDD" id="cd07557">
    <property type="entry name" value="trimeric_dUTPase"/>
    <property type="match status" value="1"/>
</dbReference>
<evidence type="ECO:0000256" key="4">
    <source>
        <dbReference type="ARBA" id="ARBA00023080"/>
    </source>
</evidence>
<dbReference type="InterPro" id="IPR008181">
    <property type="entry name" value="dUTPase"/>
</dbReference>
<keyword evidence="3 5" id="KW-0378">Hydrolase</keyword>
<reference evidence="8 9" key="1">
    <citation type="submission" date="2020-08" db="EMBL/GenBank/DDBJ databases">
        <title>Plant Genome Project.</title>
        <authorList>
            <person name="Zhang R.-G."/>
        </authorList>
    </citation>
    <scope>NUCLEOTIDE SEQUENCE [LARGE SCALE GENOMIC DNA]</scope>
    <source>
        <tissue evidence="8">Rhizome</tissue>
    </source>
</reference>
<dbReference type="Proteomes" id="UP000734854">
    <property type="component" value="Unassembled WGS sequence"/>
</dbReference>
<dbReference type="GO" id="GO:0000287">
    <property type="term" value="F:magnesium ion binding"/>
    <property type="evidence" value="ECO:0007669"/>
    <property type="project" value="UniProtKB-UniRule"/>
</dbReference>
<evidence type="ECO:0000313" key="8">
    <source>
        <dbReference type="EMBL" id="KAG6520247.1"/>
    </source>
</evidence>
<dbReference type="InterPro" id="IPR036157">
    <property type="entry name" value="dUTPase-like_sf"/>
</dbReference>
<keyword evidence="4 5" id="KW-0546">Nucleotide metabolism</keyword>
<dbReference type="EC" id="3.6.1.23" evidence="5"/>
<proteinExistence type="inferred from homology"/>
<comment type="catalytic activity">
    <reaction evidence="5">
        <text>dUTP + H2O = dUMP + diphosphate + H(+)</text>
        <dbReference type="Rhea" id="RHEA:10248"/>
        <dbReference type="ChEBI" id="CHEBI:15377"/>
        <dbReference type="ChEBI" id="CHEBI:15378"/>
        <dbReference type="ChEBI" id="CHEBI:33019"/>
        <dbReference type="ChEBI" id="CHEBI:61555"/>
        <dbReference type="ChEBI" id="CHEBI:246422"/>
        <dbReference type="EC" id="3.6.1.23"/>
    </reaction>
</comment>
<gene>
    <name evidence="8" type="ORF">ZIOFF_017285</name>
</gene>
<feature type="region of interest" description="Disordered" evidence="6">
    <location>
        <begin position="35"/>
        <end position="56"/>
    </location>
</feature>
<dbReference type="SUPFAM" id="SSF51283">
    <property type="entry name" value="dUTPase-like"/>
    <property type="match status" value="1"/>
</dbReference>
<dbReference type="AlphaFoldDB" id="A0A8J5HNI5"/>
<dbReference type="GO" id="GO:0006226">
    <property type="term" value="P:dUMP biosynthetic process"/>
    <property type="evidence" value="ECO:0007669"/>
    <property type="project" value="UniProtKB-UniRule"/>
</dbReference>
<dbReference type="EMBL" id="JACMSC010000005">
    <property type="protein sequence ID" value="KAG6520247.1"/>
    <property type="molecule type" value="Genomic_DNA"/>
</dbReference>